<dbReference type="RefSeq" id="WP_173220266.1">
    <property type="nucleotide sequence ID" value="NZ_CP048104.1"/>
</dbReference>
<protein>
    <recommendedName>
        <fullName evidence="4">Zf-HC2 domain-containing protein</fullName>
    </recommendedName>
</protein>
<feature type="transmembrane region" description="Helical" evidence="1">
    <location>
        <begin position="91"/>
        <end position="108"/>
    </location>
</feature>
<evidence type="ECO:0000256" key="1">
    <source>
        <dbReference type="SAM" id="Phobius"/>
    </source>
</evidence>
<name>A0A7D3Y3D1_9BACL</name>
<evidence type="ECO:0000313" key="3">
    <source>
        <dbReference type="Proteomes" id="UP000503088"/>
    </source>
</evidence>
<dbReference type="EMBL" id="CP048104">
    <property type="protein sequence ID" value="QKG83485.1"/>
    <property type="molecule type" value="Genomic_DNA"/>
</dbReference>
<dbReference type="Proteomes" id="UP000503088">
    <property type="component" value="Chromosome"/>
</dbReference>
<gene>
    <name evidence="2" type="ORF">GXN76_02700</name>
</gene>
<reference evidence="2 3" key="1">
    <citation type="submission" date="2020-01" db="EMBL/GenBank/DDBJ databases">
        <authorList>
            <person name="Gulvik C.A."/>
            <person name="Batra D.G."/>
        </authorList>
    </citation>
    <scope>NUCLEOTIDE SEQUENCE [LARGE SCALE GENOMIC DNA]</scope>
    <source>
        <strain evidence="2 3">W9323</strain>
    </source>
</reference>
<keyword evidence="1" id="KW-0812">Transmembrane</keyword>
<dbReference type="InterPro" id="IPR041916">
    <property type="entry name" value="Anti_sigma_zinc_sf"/>
</dbReference>
<proteinExistence type="predicted"/>
<dbReference type="Gene3D" id="1.10.10.1320">
    <property type="entry name" value="Anti-sigma factor, zinc-finger domain"/>
    <property type="match status" value="1"/>
</dbReference>
<accession>A0A7D3Y3D1</accession>
<keyword evidence="1" id="KW-1133">Transmembrane helix</keyword>
<organism evidence="2 3">
    <name type="scientific">Kroppenstedtia pulmonis</name>
    <dbReference type="NCBI Taxonomy" id="1380685"/>
    <lineage>
        <taxon>Bacteria</taxon>
        <taxon>Bacillati</taxon>
        <taxon>Bacillota</taxon>
        <taxon>Bacilli</taxon>
        <taxon>Bacillales</taxon>
        <taxon>Thermoactinomycetaceae</taxon>
        <taxon>Kroppenstedtia</taxon>
    </lineage>
</organism>
<keyword evidence="1" id="KW-0472">Membrane</keyword>
<sequence length="142" mass="15828">MPCFKAEKLLAFSLKEVSQGEAEIITKHLESCNHCQILWQDIAIMTEAWENPQVQAPAGLVDTVMDSLPQEPESPPIIHSKKRWRPRCSSTGVHFAAASVATLLFAYFDLFQVFPDAIGHISATADLLGQSKFDLDFFFTSN</sequence>
<dbReference type="KEGG" id="kpul:GXN76_02700"/>
<evidence type="ECO:0000313" key="2">
    <source>
        <dbReference type="EMBL" id="QKG83485.1"/>
    </source>
</evidence>
<dbReference type="AlphaFoldDB" id="A0A7D3Y3D1"/>
<keyword evidence="3" id="KW-1185">Reference proteome</keyword>
<evidence type="ECO:0008006" key="4">
    <source>
        <dbReference type="Google" id="ProtNLM"/>
    </source>
</evidence>